<evidence type="ECO:0000313" key="1">
    <source>
        <dbReference type="EMBL" id="SFR34428.1"/>
    </source>
</evidence>
<accession>A0A1I6FX04</accession>
<dbReference type="Proteomes" id="UP000243250">
    <property type="component" value="Unassembled WGS sequence"/>
</dbReference>
<dbReference type="AlphaFoldDB" id="A0A1I6FX04"/>
<sequence length="150" mass="15669">MPSSRRRLLGTLAAVGTAGLAGCSALGSDANCTSTVTANDDTDVDVLRGATVSDADETVILAVRVDASAVEDGAADLVTVYDYTRKETTIPLADAGEPADDGAVRVYRTALGEPPRHGRYQVVALRSRDSASFAPDPVDRLTLDFHCTTN</sequence>
<protein>
    <submittedName>
        <fullName evidence="1">Uncharacterized protein</fullName>
    </submittedName>
</protein>
<dbReference type="OrthoDB" id="382269at2157"/>
<name>A0A1I6FX04_9EURY</name>
<evidence type="ECO:0000313" key="2">
    <source>
        <dbReference type="Proteomes" id="UP000243250"/>
    </source>
</evidence>
<dbReference type="EMBL" id="FOYS01000001">
    <property type="protein sequence ID" value="SFR34428.1"/>
    <property type="molecule type" value="Genomic_DNA"/>
</dbReference>
<organism evidence="1 2">
    <name type="scientific">Halogeometricum limi</name>
    <dbReference type="NCBI Taxonomy" id="555875"/>
    <lineage>
        <taxon>Archaea</taxon>
        <taxon>Methanobacteriati</taxon>
        <taxon>Methanobacteriota</taxon>
        <taxon>Stenosarchaea group</taxon>
        <taxon>Halobacteria</taxon>
        <taxon>Halobacteriales</taxon>
        <taxon>Haloferacaceae</taxon>
        <taxon>Halogeometricum</taxon>
    </lineage>
</organism>
<reference evidence="2" key="1">
    <citation type="submission" date="2016-10" db="EMBL/GenBank/DDBJ databases">
        <authorList>
            <person name="Varghese N."/>
            <person name="Submissions S."/>
        </authorList>
    </citation>
    <scope>NUCLEOTIDE SEQUENCE [LARGE SCALE GENOMIC DNA]</scope>
    <source>
        <strain evidence="2">CGMCC 1.8711</strain>
    </source>
</reference>
<proteinExistence type="predicted"/>
<dbReference type="RefSeq" id="WP_089876367.1">
    <property type="nucleotide sequence ID" value="NZ_FOYS01000001.1"/>
</dbReference>
<dbReference type="InterPro" id="IPR006311">
    <property type="entry name" value="TAT_signal"/>
</dbReference>
<dbReference type="PROSITE" id="PS51257">
    <property type="entry name" value="PROKAR_LIPOPROTEIN"/>
    <property type="match status" value="1"/>
</dbReference>
<keyword evidence="2" id="KW-1185">Reference proteome</keyword>
<dbReference type="PROSITE" id="PS51318">
    <property type="entry name" value="TAT"/>
    <property type="match status" value="1"/>
</dbReference>
<gene>
    <name evidence="1" type="ORF">SAMN04488124_0458</name>
</gene>